<dbReference type="InterPro" id="IPR005828">
    <property type="entry name" value="MFS_sugar_transport-like"/>
</dbReference>
<dbReference type="Gene3D" id="1.20.1250.20">
    <property type="entry name" value="MFS general substrate transporter like domains"/>
    <property type="match status" value="1"/>
</dbReference>
<dbReference type="Proteomes" id="UP000193411">
    <property type="component" value="Unassembled WGS sequence"/>
</dbReference>
<feature type="transmembrane region" description="Helical" evidence="7">
    <location>
        <begin position="80"/>
        <end position="98"/>
    </location>
</feature>
<dbReference type="InterPro" id="IPR020846">
    <property type="entry name" value="MFS_dom"/>
</dbReference>
<dbReference type="Pfam" id="PF00083">
    <property type="entry name" value="Sugar_tr"/>
    <property type="match status" value="1"/>
</dbReference>
<dbReference type="PANTHER" id="PTHR48022">
    <property type="entry name" value="PLASTIDIC GLUCOSE TRANSPORTER 4"/>
    <property type="match status" value="1"/>
</dbReference>
<feature type="transmembrane region" description="Helical" evidence="7">
    <location>
        <begin position="198"/>
        <end position="216"/>
    </location>
</feature>
<evidence type="ECO:0000256" key="5">
    <source>
        <dbReference type="ARBA" id="ARBA00022989"/>
    </source>
</evidence>
<evidence type="ECO:0000259" key="8">
    <source>
        <dbReference type="PROSITE" id="PS50850"/>
    </source>
</evidence>
<dbReference type="STRING" id="765915.A0A1Y2HLG9"/>
<evidence type="ECO:0000313" key="9">
    <source>
        <dbReference type="EMBL" id="ORZ35438.1"/>
    </source>
</evidence>
<comment type="caution">
    <text evidence="9">The sequence shown here is derived from an EMBL/GenBank/DDBJ whole genome shotgun (WGS) entry which is preliminary data.</text>
</comment>
<sequence>MSAEVQEEFHDFKQGIEAEKQIGQASWSELMRPGIRNRLVIGIVLQFFQQWTGINAVMYYSSSLFIAMGIPKETAITVNVVIQSLVNVFGTFPGMYLIERAGRTKLLKWGGLGMATCMWLLVLFVNLFQSTVGMPGDKITADTLVPGSARAFSIIAVLCMYAYVLCFASTWGPVVWVYQSEIFPLRVRGKEALGASQYAVFGCTGLAMAAYVQVAVPETKGTTLEAMDVVFGFTGVGGKGAAGELKA</sequence>
<feature type="transmembrane region" description="Helical" evidence="7">
    <location>
        <begin position="39"/>
        <end position="60"/>
    </location>
</feature>
<evidence type="ECO:0000256" key="7">
    <source>
        <dbReference type="SAM" id="Phobius"/>
    </source>
</evidence>
<dbReference type="PROSITE" id="PS50850">
    <property type="entry name" value="MFS"/>
    <property type="match status" value="1"/>
</dbReference>
<feature type="transmembrane region" description="Helical" evidence="7">
    <location>
        <begin position="110"/>
        <end position="132"/>
    </location>
</feature>
<feature type="transmembrane region" description="Helical" evidence="7">
    <location>
        <begin position="152"/>
        <end position="178"/>
    </location>
</feature>
<dbReference type="EMBL" id="MCFL01000022">
    <property type="protein sequence ID" value="ORZ35438.1"/>
    <property type="molecule type" value="Genomic_DNA"/>
</dbReference>
<dbReference type="InterPro" id="IPR036259">
    <property type="entry name" value="MFS_trans_sf"/>
</dbReference>
<dbReference type="AlphaFoldDB" id="A0A1Y2HLG9"/>
<dbReference type="GO" id="GO:0016020">
    <property type="term" value="C:membrane"/>
    <property type="evidence" value="ECO:0007669"/>
    <property type="project" value="UniProtKB-SubCell"/>
</dbReference>
<comment type="subcellular location">
    <subcellularLocation>
        <location evidence="1">Membrane</location>
        <topology evidence="1">Multi-pass membrane protein</topology>
    </subcellularLocation>
</comment>
<dbReference type="InterPro" id="IPR050360">
    <property type="entry name" value="MFS_Sugar_Transporters"/>
</dbReference>
<evidence type="ECO:0000313" key="10">
    <source>
        <dbReference type="Proteomes" id="UP000193411"/>
    </source>
</evidence>
<evidence type="ECO:0000256" key="6">
    <source>
        <dbReference type="ARBA" id="ARBA00023136"/>
    </source>
</evidence>
<organism evidence="9 10">
    <name type="scientific">Catenaria anguillulae PL171</name>
    <dbReference type="NCBI Taxonomy" id="765915"/>
    <lineage>
        <taxon>Eukaryota</taxon>
        <taxon>Fungi</taxon>
        <taxon>Fungi incertae sedis</taxon>
        <taxon>Blastocladiomycota</taxon>
        <taxon>Blastocladiomycetes</taxon>
        <taxon>Blastocladiales</taxon>
        <taxon>Catenariaceae</taxon>
        <taxon>Catenaria</taxon>
    </lineage>
</organism>
<evidence type="ECO:0000256" key="3">
    <source>
        <dbReference type="ARBA" id="ARBA00022448"/>
    </source>
</evidence>
<dbReference type="GO" id="GO:0005351">
    <property type="term" value="F:carbohydrate:proton symporter activity"/>
    <property type="evidence" value="ECO:0007669"/>
    <property type="project" value="TreeGrafter"/>
</dbReference>
<keyword evidence="6 7" id="KW-0472">Membrane</keyword>
<accession>A0A1Y2HLG9</accession>
<dbReference type="PRINTS" id="PR00171">
    <property type="entry name" value="SUGRTRNSPORT"/>
</dbReference>
<proteinExistence type="inferred from homology"/>
<name>A0A1Y2HLG9_9FUNG</name>
<keyword evidence="3" id="KW-0813">Transport</keyword>
<evidence type="ECO:0000256" key="1">
    <source>
        <dbReference type="ARBA" id="ARBA00004141"/>
    </source>
</evidence>
<comment type="similarity">
    <text evidence="2">Belongs to the major facilitator superfamily. Sugar transporter (TC 2.A.1.1) family.</text>
</comment>
<evidence type="ECO:0000256" key="2">
    <source>
        <dbReference type="ARBA" id="ARBA00010992"/>
    </source>
</evidence>
<dbReference type="InterPro" id="IPR003663">
    <property type="entry name" value="Sugar/inositol_transpt"/>
</dbReference>
<keyword evidence="5 7" id="KW-1133">Transmembrane helix</keyword>
<keyword evidence="10" id="KW-1185">Reference proteome</keyword>
<keyword evidence="4 7" id="KW-0812">Transmembrane</keyword>
<protein>
    <submittedName>
        <fullName evidence="9">And other transporter-domain-containing protein</fullName>
    </submittedName>
</protein>
<gene>
    <name evidence="9" type="ORF">BCR44DRAFT_1434226</name>
</gene>
<feature type="domain" description="Major facilitator superfamily (MFS) profile" evidence="8">
    <location>
        <begin position="1"/>
        <end position="247"/>
    </location>
</feature>
<dbReference type="SUPFAM" id="SSF103473">
    <property type="entry name" value="MFS general substrate transporter"/>
    <property type="match status" value="1"/>
</dbReference>
<dbReference type="OrthoDB" id="4044674at2759"/>
<dbReference type="PANTHER" id="PTHR48022:SF2">
    <property type="entry name" value="PLASTIDIC GLUCOSE TRANSPORTER 4"/>
    <property type="match status" value="1"/>
</dbReference>
<reference evidence="9 10" key="1">
    <citation type="submission" date="2016-07" db="EMBL/GenBank/DDBJ databases">
        <title>Pervasive Adenine N6-methylation of Active Genes in Fungi.</title>
        <authorList>
            <consortium name="DOE Joint Genome Institute"/>
            <person name="Mondo S.J."/>
            <person name="Dannebaum R.O."/>
            <person name="Kuo R.C."/>
            <person name="Labutti K."/>
            <person name="Haridas S."/>
            <person name="Kuo A."/>
            <person name="Salamov A."/>
            <person name="Ahrendt S.R."/>
            <person name="Lipzen A."/>
            <person name="Sullivan W."/>
            <person name="Andreopoulos W.B."/>
            <person name="Clum A."/>
            <person name="Lindquist E."/>
            <person name="Daum C."/>
            <person name="Ramamoorthy G.K."/>
            <person name="Gryganskyi A."/>
            <person name="Culley D."/>
            <person name="Magnuson J.K."/>
            <person name="James T.Y."/>
            <person name="O'Malley M.A."/>
            <person name="Stajich J.E."/>
            <person name="Spatafora J.W."/>
            <person name="Visel A."/>
            <person name="Grigoriev I.V."/>
        </authorList>
    </citation>
    <scope>NUCLEOTIDE SEQUENCE [LARGE SCALE GENOMIC DNA]</scope>
    <source>
        <strain evidence="9 10">PL171</strain>
    </source>
</reference>
<evidence type="ECO:0000256" key="4">
    <source>
        <dbReference type="ARBA" id="ARBA00022692"/>
    </source>
</evidence>